<evidence type="ECO:0000313" key="1">
    <source>
        <dbReference type="EMBL" id="PRP83898.1"/>
    </source>
</evidence>
<sequence length="313" mass="36650">MVHLSRRQRWFDPPINVVAETFEDWNYDSVLLIVHLTQDSQYEAADFIHRNLLLKLPRQNFFQRPIRRHGIPWELFSFFIHSGSYPRSATAYVHQLHDDERISGERTLADQAHQLESPQGPVYHQKSIEGCRAISEKQREDHITQGSVSSSFPYSTRCAMPHYPLLTDRHKDWTSVLYQLGITVIDHIHWICSVFRREEDAMTLFAQLSSRTTSIEPVRPDTMKGTLFYMDEFSSLYESTGSPANRCCVFSFTANDHRRSVNVGLNDSWHFILNFTIYTKTSKTDNSVEQTIERLLTYHIYKPISTMRISRQQ</sequence>
<gene>
    <name evidence="1" type="ORF">PROFUN_08835</name>
</gene>
<reference evidence="1 2" key="1">
    <citation type="journal article" date="2018" name="Genome Biol. Evol.">
        <title>Multiple Roots of Fruiting Body Formation in Amoebozoa.</title>
        <authorList>
            <person name="Hillmann F."/>
            <person name="Forbes G."/>
            <person name="Novohradska S."/>
            <person name="Ferling I."/>
            <person name="Riege K."/>
            <person name="Groth M."/>
            <person name="Westermann M."/>
            <person name="Marz M."/>
            <person name="Spaller T."/>
            <person name="Winckler T."/>
            <person name="Schaap P."/>
            <person name="Glockner G."/>
        </authorList>
    </citation>
    <scope>NUCLEOTIDE SEQUENCE [LARGE SCALE GENOMIC DNA]</scope>
    <source>
        <strain evidence="1 2">Jena</strain>
    </source>
</reference>
<comment type="caution">
    <text evidence="1">The sequence shown here is derived from an EMBL/GenBank/DDBJ whole genome shotgun (WGS) entry which is preliminary data.</text>
</comment>
<organism evidence="1 2">
    <name type="scientific">Planoprotostelium fungivorum</name>
    <dbReference type="NCBI Taxonomy" id="1890364"/>
    <lineage>
        <taxon>Eukaryota</taxon>
        <taxon>Amoebozoa</taxon>
        <taxon>Evosea</taxon>
        <taxon>Variosea</taxon>
        <taxon>Cavosteliida</taxon>
        <taxon>Cavosteliaceae</taxon>
        <taxon>Planoprotostelium</taxon>
    </lineage>
</organism>
<proteinExistence type="predicted"/>
<dbReference type="EMBL" id="MDYQ01000073">
    <property type="protein sequence ID" value="PRP83898.1"/>
    <property type="molecule type" value="Genomic_DNA"/>
</dbReference>
<evidence type="ECO:0000313" key="2">
    <source>
        <dbReference type="Proteomes" id="UP000241769"/>
    </source>
</evidence>
<protein>
    <submittedName>
        <fullName evidence="1">Uncharacterized protein</fullName>
    </submittedName>
</protein>
<dbReference type="InParanoid" id="A0A2P6NIV6"/>
<keyword evidence="2" id="KW-1185">Reference proteome</keyword>
<name>A0A2P6NIV6_9EUKA</name>
<dbReference type="Proteomes" id="UP000241769">
    <property type="component" value="Unassembled WGS sequence"/>
</dbReference>
<accession>A0A2P6NIV6</accession>
<dbReference type="AlphaFoldDB" id="A0A2P6NIV6"/>